<reference evidence="3" key="1">
    <citation type="submission" date="2024-05" db="EMBL/GenBank/DDBJ databases">
        <authorList>
            <person name="Kim S."/>
            <person name="Heo J."/>
            <person name="Choi H."/>
            <person name="Choi Y."/>
            <person name="Kwon S.-W."/>
            <person name="Kim Y."/>
        </authorList>
    </citation>
    <scope>NUCLEOTIDE SEQUENCE</scope>
    <source>
        <strain evidence="3">KACC 23699</strain>
    </source>
</reference>
<accession>A0AAU7JRJ2</accession>
<dbReference type="EMBL" id="CP157483">
    <property type="protein sequence ID" value="XBO42852.1"/>
    <property type="molecule type" value="Genomic_DNA"/>
</dbReference>
<feature type="compositionally biased region" description="Gly residues" evidence="1">
    <location>
        <begin position="39"/>
        <end position="59"/>
    </location>
</feature>
<gene>
    <name evidence="3" type="ORF">ABEG17_14930</name>
</gene>
<evidence type="ECO:0000256" key="1">
    <source>
        <dbReference type="SAM" id="MobiDB-lite"/>
    </source>
</evidence>
<dbReference type="RefSeq" id="WP_406830275.1">
    <property type="nucleotide sequence ID" value="NZ_CP157483.1"/>
</dbReference>
<feature type="transmembrane region" description="Helical" evidence="2">
    <location>
        <begin position="86"/>
        <end position="105"/>
    </location>
</feature>
<name>A0AAU7JRJ2_9MICO</name>
<dbReference type="AlphaFoldDB" id="A0AAU7JRJ2"/>
<organism evidence="3">
    <name type="scientific">Pedococcus sp. KACC 23699</name>
    <dbReference type="NCBI Taxonomy" id="3149228"/>
    <lineage>
        <taxon>Bacteria</taxon>
        <taxon>Bacillati</taxon>
        <taxon>Actinomycetota</taxon>
        <taxon>Actinomycetes</taxon>
        <taxon>Micrococcales</taxon>
        <taxon>Intrasporangiaceae</taxon>
        <taxon>Pedococcus</taxon>
    </lineage>
</organism>
<evidence type="ECO:0008006" key="4">
    <source>
        <dbReference type="Google" id="ProtNLM"/>
    </source>
</evidence>
<keyword evidence="2" id="KW-0812">Transmembrane</keyword>
<sequence>MDVDQLLSQITDDLTPRKVFGEPIERDGVMLVPVARVRGGAGGGSGGRDGDEGSGGGGGMDAKGLGVFVVKDGNVSWQPAVDVTRLAIGGQVVAVVAALVIALVLRPRSRRRRAQEGDSP</sequence>
<evidence type="ECO:0000256" key="2">
    <source>
        <dbReference type="SAM" id="Phobius"/>
    </source>
</evidence>
<proteinExistence type="predicted"/>
<feature type="region of interest" description="Disordered" evidence="1">
    <location>
        <begin position="38"/>
        <end position="59"/>
    </location>
</feature>
<protein>
    <recommendedName>
        <fullName evidence="4">Sporulation protein</fullName>
    </recommendedName>
</protein>
<evidence type="ECO:0000313" key="3">
    <source>
        <dbReference type="EMBL" id="XBO42852.1"/>
    </source>
</evidence>
<keyword evidence="2" id="KW-1133">Transmembrane helix</keyword>
<keyword evidence="2" id="KW-0472">Membrane</keyword>